<proteinExistence type="predicted"/>
<reference evidence="1 2" key="2">
    <citation type="journal article" date="2021" name="Genomics">
        <title>High-quality reference genome for Clonorchis sinensis.</title>
        <authorList>
            <person name="Young N.D."/>
            <person name="Stroehlein A.J."/>
            <person name="Kinkar L."/>
            <person name="Wang T."/>
            <person name="Sohn W.M."/>
            <person name="Chang B.C.H."/>
            <person name="Kaur P."/>
            <person name="Weisz D."/>
            <person name="Dudchenko O."/>
            <person name="Aiden E.L."/>
            <person name="Korhonen P.K."/>
            <person name="Gasser R.B."/>
        </authorList>
    </citation>
    <scope>NUCLEOTIDE SEQUENCE [LARGE SCALE GENOMIC DNA]</scope>
    <source>
        <strain evidence="1">Cs-k2</strain>
    </source>
</reference>
<keyword evidence="2" id="KW-1185">Reference proteome</keyword>
<protein>
    <submittedName>
        <fullName evidence="1">Uncharacterized protein</fullName>
    </submittedName>
</protein>
<comment type="caution">
    <text evidence="1">The sequence shown here is derived from an EMBL/GenBank/DDBJ whole genome shotgun (WGS) entry which is preliminary data.</text>
</comment>
<evidence type="ECO:0000313" key="2">
    <source>
        <dbReference type="Proteomes" id="UP000286415"/>
    </source>
</evidence>
<reference evidence="1 2" key="1">
    <citation type="journal article" date="2018" name="Biotechnol. Adv.">
        <title>Improved genomic resources and new bioinformatic workflow for the carcinogenic parasite Clonorchis sinensis: Biotechnological implications.</title>
        <authorList>
            <person name="Wang D."/>
            <person name="Korhonen P.K."/>
            <person name="Gasser R.B."/>
            <person name="Young N.D."/>
        </authorList>
    </citation>
    <scope>NUCLEOTIDE SEQUENCE [LARGE SCALE GENOMIC DNA]</scope>
    <source>
        <strain evidence="1">Cs-k2</strain>
    </source>
</reference>
<sequence length="205" mass="23086">MDGTISGDVRPVSTQIGTNSGSVLRRICKSCQTYVTSPVEYAPAAAGNRLQDLQQSSESYMLSDGLPCVKITQRYIAGERRLGSRHLVNDESLGRVLLTYHVLEQPEQPAQTQNARFRQRHISRVARCPCHPSQETYVVRTFTVDVRGGSSRAWRQRLLHPEKVETVIRCAREKHIWLKPSLSDSTNSTRTHSRSLAVIDDMPKT</sequence>
<gene>
    <name evidence="1" type="ORF">CSKR_102689</name>
</gene>
<evidence type="ECO:0000313" key="1">
    <source>
        <dbReference type="EMBL" id="KAG5451142.1"/>
    </source>
</evidence>
<name>A0A419PQ51_CLOSI</name>
<dbReference type="EMBL" id="NIRI02000042">
    <property type="protein sequence ID" value="KAG5451142.1"/>
    <property type="molecule type" value="Genomic_DNA"/>
</dbReference>
<dbReference type="InParanoid" id="A0A419PQ51"/>
<organism evidence="1 2">
    <name type="scientific">Clonorchis sinensis</name>
    <name type="common">Chinese liver fluke</name>
    <dbReference type="NCBI Taxonomy" id="79923"/>
    <lineage>
        <taxon>Eukaryota</taxon>
        <taxon>Metazoa</taxon>
        <taxon>Spiralia</taxon>
        <taxon>Lophotrochozoa</taxon>
        <taxon>Platyhelminthes</taxon>
        <taxon>Trematoda</taxon>
        <taxon>Digenea</taxon>
        <taxon>Opisthorchiida</taxon>
        <taxon>Opisthorchiata</taxon>
        <taxon>Opisthorchiidae</taxon>
        <taxon>Clonorchis</taxon>
    </lineage>
</organism>
<dbReference type="Proteomes" id="UP000286415">
    <property type="component" value="Unassembled WGS sequence"/>
</dbReference>
<accession>A0A419PQ51</accession>
<dbReference type="AlphaFoldDB" id="A0A419PQ51"/>